<keyword evidence="2" id="KW-1185">Reference proteome</keyword>
<name>A0A0V1CAI0_TRIBR</name>
<dbReference type="AlphaFoldDB" id="A0A0V1CAI0"/>
<proteinExistence type="predicted"/>
<accession>A0A0V1CAI0</accession>
<comment type="caution">
    <text evidence="1">The sequence shown here is derived from an EMBL/GenBank/DDBJ whole genome shotgun (WGS) entry which is preliminary data.</text>
</comment>
<dbReference type="EMBL" id="JYDI01000295">
    <property type="protein sequence ID" value="KRY46315.1"/>
    <property type="molecule type" value="Genomic_DNA"/>
</dbReference>
<protein>
    <submittedName>
        <fullName evidence="1">Uncharacterized protein</fullName>
    </submittedName>
</protein>
<evidence type="ECO:0000313" key="1">
    <source>
        <dbReference type="EMBL" id="KRY46315.1"/>
    </source>
</evidence>
<dbReference type="Proteomes" id="UP000054653">
    <property type="component" value="Unassembled WGS sequence"/>
</dbReference>
<evidence type="ECO:0000313" key="2">
    <source>
        <dbReference type="Proteomes" id="UP000054653"/>
    </source>
</evidence>
<sequence>MDWCPKFADRARTIPAHRRPDRSLGVWRHRVGVRETPCSDLRMTVARETMAIYAITPAAGQ</sequence>
<gene>
    <name evidence="1" type="ORF">T03_612</name>
</gene>
<organism evidence="1 2">
    <name type="scientific">Trichinella britovi</name>
    <name type="common">Parasitic roundworm</name>
    <dbReference type="NCBI Taxonomy" id="45882"/>
    <lineage>
        <taxon>Eukaryota</taxon>
        <taxon>Metazoa</taxon>
        <taxon>Ecdysozoa</taxon>
        <taxon>Nematoda</taxon>
        <taxon>Enoplea</taxon>
        <taxon>Dorylaimia</taxon>
        <taxon>Trichinellida</taxon>
        <taxon>Trichinellidae</taxon>
        <taxon>Trichinella</taxon>
    </lineage>
</organism>
<reference evidence="1 2" key="1">
    <citation type="submission" date="2015-01" db="EMBL/GenBank/DDBJ databases">
        <title>Evolution of Trichinella species and genotypes.</title>
        <authorList>
            <person name="Korhonen P.K."/>
            <person name="Edoardo P."/>
            <person name="Giuseppe L.R."/>
            <person name="Gasser R.B."/>
        </authorList>
    </citation>
    <scope>NUCLEOTIDE SEQUENCE [LARGE SCALE GENOMIC DNA]</scope>
    <source>
        <strain evidence="1">ISS120</strain>
    </source>
</reference>